<dbReference type="GO" id="GO:0071555">
    <property type="term" value="P:cell wall organization"/>
    <property type="evidence" value="ECO:0007669"/>
    <property type="project" value="UniProtKB-UniRule"/>
</dbReference>
<dbReference type="GO" id="GO:0016740">
    <property type="term" value="F:transferase activity"/>
    <property type="evidence" value="ECO:0007669"/>
    <property type="project" value="UniProtKB-KW"/>
</dbReference>
<keyword evidence="5 6" id="KW-0961">Cell wall biogenesis/degradation</keyword>
<feature type="compositionally biased region" description="Pro residues" evidence="7">
    <location>
        <begin position="85"/>
        <end position="95"/>
    </location>
</feature>
<evidence type="ECO:0000256" key="4">
    <source>
        <dbReference type="ARBA" id="ARBA00022984"/>
    </source>
</evidence>
<dbReference type="OrthoDB" id="8887048at2"/>
<evidence type="ECO:0000259" key="9">
    <source>
        <dbReference type="PROSITE" id="PS52029"/>
    </source>
</evidence>
<dbReference type="RefSeq" id="WP_121223075.1">
    <property type="nucleotide sequence ID" value="NZ_JBIUBA010000029.1"/>
</dbReference>
<proteinExistence type="predicted"/>
<accession>A0A495XDL4</accession>
<dbReference type="UniPathway" id="UPA00219"/>
<evidence type="ECO:0000256" key="2">
    <source>
        <dbReference type="ARBA" id="ARBA00022679"/>
    </source>
</evidence>
<dbReference type="InterPro" id="IPR038063">
    <property type="entry name" value="Transpep_catalytic_dom"/>
</dbReference>
<evidence type="ECO:0000256" key="5">
    <source>
        <dbReference type="ARBA" id="ARBA00023316"/>
    </source>
</evidence>
<keyword evidence="10" id="KW-0449">Lipoprotein</keyword>
<feature type="domain" description="L,D-TPase catalytic" evidence="9">
    <location>
        <begin position="106"/>
        <end position="214"/>
    </location>
</feature>
<keyword evidence="4 6" id="KW-0573">Peptidoglycan synthesis</keyword>
<feature type="active site" description="Nucleophile" evidence="6">
    <location>
        <position position="190"/>
    </location>
</feature>
<feature type="region of interest" description="Disordered" evidence="7">
    <location>
        <begin position="19"/>
        <end position="100"/>
    </location>
</feature>
<evidence type="ECO:0000256" key="1">
    <source>
        <dbReference type="ARBA" id="ARBA00004752"/>
    </source>
</evidence>
<keyword evidence="11" id="KW-1185">Reference proteome</keyword>
<dbReference type="PROSITE" id="PS52029">
    <property type="entry name" value="LD_TPASE"/>
    <property type="match status" value="1"/>
</dbReference>
<organism evidence="10 11">
    <name type="scientific">Saccharothrix variisporea</name>
    <dbReference type="NCBI Taxonomy" id="543527"/>
    <lineage>
        <taxon>Bacteria</taxon>
        <taxon>Bacillati</taxon>
        <taxon>Actinomycetota</taxon>
        <taxon>Actinomycetes</taxon>
        <taxon>Pseudonocardiales</taxon>
        <taxon>Pseudonocardiaceae</taxon>
        <taxon>Saccharothrix</taxon>
    </lineage>
</organism>
<evidence type="ECO:0000256" key="3">
    <source>
        <dbReference type="ARBA" id="ARBA00022960"/>
    </source>
</evidence>
<dbReference type="GO" id="GO:0071972">
    <property type="term" value="F:peptidoglycan L,D-transpeptidase activity"/>
    <property type="evidence" value="ECO:0007669"/>
    <property type="project" value="TreeGrafter"/>
</dbReference>
<evidence type="ECO:0000256" key="8">
    <source>
        <dbReference type="SAM" id="SignalP"/>
    </source>
</evidence>
<dbReference type="InterPro" id="IPR005490">
    <property type="entry name" value="LD_TPept_cat_dom"/>
</dbReference>
<keyword evidence="2" id="KW-0808">Transferase</keyword>
<keyword evidence="8" id="KW-0732">Signal</keyword>
<evidence type="ECO:0000313" key="11">
    <source>
        <dbReference type="Proteomes" id="UP000272729"/>
    </source>
</evidence>
<comment type="caution">
    <text evidence="10">The sequence shown here is derived from an EMBL/GenBank/DDBJ whole genome shotgun (WGS) entry which is preliminary data.</text>
</comment>
<evidence type="ECO:0000313" key="10">
    <source>
        <dbReference type="EMBL" id="RKT70703.1"/>
    </source>
</evidence>
<dbReference type="InterPro" id="IPR050979">
    <property type="entry name" value="LD-transpeptidase"/>
</dbReference>
<dbReference type="CDD" id="cd16913">
    <property type="entry name" value="YkuD_like"/>
    <property type="match status" value="1"/>
</dbReference>
<gene>
    <name evidence="10" type="ORF">DFJ66_3973</name>
</gene>
<keyword evidence="3 6" id="KW-0133">Cell shape</keyword>
<feature type="compositionally biased region" description="Low complexity" evidence="7">
    <location>
        <begin position="25"/>
        <end position="84"/>
    </location>
</feature>
<dbReference type="PANTHER" id="PTHR30582">
    <property type="entry name" value="L,D-TRANSPEPTIDASE"/>
    <property type="match status" value="1"/>
</dbReference>
<comment type="pathway">
    <text evidence="1 6">Cell wall biogenesis; peptidoglycan biosynthesis.</text>
</comment>
<feature type="active site" description="Proton donor/acceptor" evidence="6">
    <location>
        <position position="179"/>
    </location>
</feature>
<dbReference type="GO" id="GO:0008360">
    <property type="term" value="P:regulation of cell shape"/>
    <property type="evidence" value="ECO:0007669"/>
    <property type="project" value="UniProtKB-UniRule"/>
</dbReference>
<sequence>MRKAALVGIAFLVTATAACGTGQPTASGPSSTSDHSSSSVAAPSSSVAASSSSVTAPSSSAPAQTSSVEPTPSAAPEPTAQKTPTPQPAPPPPAVPVEGTPCDITEGACVRLSTNESWLISGGKVEYGPVPITAGRPSDPTPTGYFSVLYKVQNERSREFNDAPMPYTTYFAPGGIGFHEGSLYDQSHGCIHLSMDAAITYFNSLEQGEQVQVVA</sequence>
<evidence type="ECO:0000256" key="6">
    <source>
        <dbReference type="PROSITE-ProRule" id="PRU01373"/>
    </source>
</evidence>
<dbReference type="SUPFAM" id="SSF141523">
    <property type="entry name" value="L,D-transpeptidase catalytic domain-like"/>
    <property type="match status" value="1"/>
</dbReference>
<dbReference type="PANTHER" id="PTHR30582:SF33">
    <property type="entry name" value="EXPORTED PROTEIN"/>
    <property type="match status" value="1"/>
</dbReference>
<protein>
    <submittedName>
        <fullName evidence="10">Lipoprotein-anchoring transpeptidase ErfK/SrfK</fullName>
    </submittedName>
</protein>
<evidence type="ECO:0000256" key="7">
    <source>
        <dbReference type="SAM" id="MobiDB-lite"/>
    </source>
</evidence>
<dbReference type="GO" id="GO:0005576">
    <property type="term" value="C:extracellular region"/>
    <property type="evidence" value="ECO:0007669"/>
    <property type="project" value="TreeGrafter"/>
</dbReference>
<dbReference type="Gene3D" id="2.40.440.10">
    <property type="entry name" value="L,D-transpeptidase catalytic domain-like"/>
    <property type="match status" value="1"/>
</dbReference>
<dbReference type="PROSITE" id="PS51257">
    <property type="entry name" value="PROKAR_LIPOPROTEIN"/>
    <property type="match status" value="1"/>
</dbReference>
<reference evidence="10 11" key="1">
    <citation type="submission" date="2018-10" db="EMBL/GenBank/DDBJ databases">
        <title>Sequencing the genomes of 1000 actinobacteria strains.</title>
        <authorList>
            <person name="Klenk H.-P."/>
        </authorList>
    </citation>
    <scope>NUCLEOTIDE SEQUENCE [LARGE SCALE GENOMIC DNA]</scope>
    <source>
        <strain evidence="10 11">DSM 43911</strain>
    </source>
</reference>
<dbReference type="AlphaFoldDB" id="A0A495XDL4"/>
<dbReference type="Proteomes" id="UP000272729">
    <property type="component" value="Unassembled WGS sequence"/>
</dbReference>
<dbReference type="Pfam" id="PF03734">
    <property type="entry name" value="YkuD"/>
    <property type="match status" value="1"/>
</dbReference>
<feature type="chain" id="PRO_5038424467" evidence="8">
    <location>
        <begin position="21"/>
        <end position="215"/>
    </location>
</feature>
<dbReference type="EMBL" id="RBXR01000001">
    <property type="protein sequence ID" value="RKT70703.1"/>
    <property type="molecule type" value="Genomic_DNA"/>
</dbReference>
<name>A0A495XDL4_9PSEU</name>
<feature type="signal peptide" evidence="8">
    <location>
        <begin position="1"/>
        <end position="20"/>
    </location>
</feature>
<dbReference type="GO" id="GO:0018104">
    <property type="term" value="P:peptidoglycan-protein cross-linking"/>
    <property type="evidence" value="ECO:0007669"/>
    <property type="project" value="TreeGrafter"/>
</dbReference>